<dbReference type="GO" id="GO:0008967">
    <property type="term" value="F:phosphoglycolate phosphatase activity"/>
    <property type="evidence" value="ECO:0007669"/>
    <property type="project" value="UniProtKB-EC"/>
</dbReference>
<dbReference type="GO" id="GO:0006281">
    <property type="term" value="P:DNA repair"/>
    <property type="evidence" value="ECO:0007669"/>
    <property type="project" value="TreeGrafter"/>
</dbReference>
<dbReference type="InterPro" id="IPR041492">
    <property type="entry name" value="HAD_2"/>
</dbReference>
<accession>A0A1H9EIU3</accession>
<gene>
    <name evidence="5" type="ORF">SAMN04487977_103175</name>
</gene>
<dbReference type="AlphaFoldDB" id="A0A1H9EIU3"/>
<evidence type="ECO:0000313" key="5">
    <source>
        <dbReference type="EMBL" id="SEQ25512.1"/>
    </source>
</evidence>
<dbReference type="PROSITE" id="PS01228">
    <property type="entry name" value="COF_1"/>
    <property type="match status" value="1"/>
</dbReference>
<dbReference type="InterPro" id="IPR023214">
    <property type="entry name" value="HAD_sf"/>
</dbReference>
<name>A0A1H9EIU3_9SPIR</name>
<sequence length="222" mass="24303">MRMKYSLAIFDMDGTILNTLDDMTDSLNEILTKYNLPLHTVDEVRFMVGNGIPKLIERALADGRSNPQFEQILADFIAYYEKHCAIKTAPYDGVVDCIKTLRAAGIKIAVNTNKVEPAAIALCDDYFPGLFDIISGSRPGMPPKPAPDGIYEILSRAGMDGKSEGQRAVFIGDSDVDMQTGMNAGLDVIGVDWGFRGKKFLEEHGAKVIMMNAAELAGYLTK</sequence>
<dbReference type="SFLD" id="SFLDS00003">
    <property type="entry name" value="Haloacid_Dehalogenase"/>
    <property type="match status" value="1"/>
</dbReference>
<comment type="similarity">
    <text evidence="3">Belongs to the HAD-like hydrolase superfamily. CbbY/CbbZ/Gph/YieH family.</text>
</comment>
<evidence type="ECO:0000256" key="1">
    <source>
        <dbReference type="ARBA" id="ARBA00000830"/>
    </source>
</evidence>
<comment type="pathway">
    <text evidence="2">Organic acid metabolism; glycolate biosynthesis; glycolate from 2-phosphoglycolate: step 1/1.</text>
</comment>
<dbReference type="InterPro" id="IPR036412">
    <property type="entry name" value="HAD-like_sf"/>
</dbReference>
<dbReference type="EC" id="3.1.3.18" evidence="4"/>
<proteinExistence type="inferred from homology"/>
<dbReference type="STRING" id="163.SAMN04487775_105120"/>
<dbReference type="Gene3D" id="1.10.150.240">
    <property type="entry name" value="Putative phosphatase, domain 2"/>
    <property type="match status" value="1"/>
</dbReference>
<dbReference type="Pfam" id="PF13419">
    <property type="entry name" value="HAD_2"/>
    <property type="match status" value="1"/>
</dbReference>
<evidence type="ECO:0000256" key="4">
    <source>
        <dbReference type="ARBA" id="ARBA00013078"/>
    </source>
</evidence>
<dbReference type="Gene3D" id="3.40.50.1000">
    <property type="entry name" value="HAD superfamily/HAD-like"/>
    <property type="match status" value="1"/>
</dbReference>
<keyword evidence="6" id="KW-1185">Reference proteome</keyword>
<comment type="catalytic activity">
    <reaction evidence="1">
        <text>2-phosphoglycolate + H2O = glycolate + phosphate</text>
        <dbReference type="Rhea" id="RHEA:14369"/>
        <dbReference type="ChEBI" id="CHEBI:15377"/>
        <dbReference type="ChEBI" id="CHEBI:29805"/>
        <dbReference type="ChEBI" id="CHEBI:43474"/>
        <dbReference type="ChEBI" id="CHEBI:58033"/>
        <dbReference type="EC" id="3.1.3.18"/>
    </reaction>
</comment>
<dbReference type="InterPro" id="IPR050155">
    <property type="entry name" value="HAD-like_hydrolase_sf"/>
</dbReference>
<evidence type="ECO:0000256" key="3">
    <source>
        <dbReference type="ARBA" id="ARBA00006171"/>
    </source>
</evidence>
<evidence type="ECO:0000256" key="2">
    <source>
        <dbReference type="ARBA" id="ARBA00004818"/>
    </source>
</evidence>
<dbReference type="OrthoDB" id="9807630at2"/>
<dbReference type="GO" id="GO:0005829">
    <property type="term" value="C:cytosol"/>
    <property type="evidence" value="ECO:0007669"/>
    <property type="project" value="TreeGrafter"/>
</dbReference>
<reference evidence="5 6" key="1">
    <citation type="submission" date="2016-10" db="EMBL/GenBank/DDBJ databases">
        <authorList>
            <person name="de Groot N.N."/>
        </authorList>
    </citation>
    <scope>NUCLEOTIDE SEQUENCE [LARGE SCALE GENOMIC DNA]</scope>
    <source>
        <strain evidence="5 6">B25</strain>
    </source>
</reference>
<organism evidence="5 6">
    <name type="scientific">Treponema bryantii</name>
    <dbReference type="NCBI Taxonomy" id="163"/>
    <lineage>
        <taxon>Bacteria</taxon>
        <taxon>Pseudomonadati</taxon>
        <taxon>Spirochaetota</taxon>
        <taxon>Spirochaetia</taxon>
        <taxon>Spirochaetales</taxon>
        <taxon>Treponemataceae</taxon>
        <taxon>Treponema</taxon>
    </lineage>
</organism>
<dbReference type="InterPro" id="IPR023198">
    <property type="entry name" value="PGP-like_dom2"/>
</dbReference>
<dbReference type="SFLD" id="SFLDG01129">
    <property type="entry name" value="C1.5:_HAD__Beta-PGM__Phosphata"/>
    <property type="match status" value="1"/>
</dbReference>
<protein>
    <recommendedName>
        <fullName evidence="4">phosphoglycolate phosphatase</fullName>
        <ecNumber evidence="4">3.1.3.18</ecNumber>
    </recommendedName>
</protein>
<dbReference type="PANTHER" id="PTHR43434">
    <property type="entry name" value="PHOSPHOGLYCOLATE PHOSPHATASE"/>
    <property type="match status" value="1"/>
</dbReference>
<dbReference type="Proteomes" id="UP000182360">
    <property type="component" value="Unassembled WGS sequence"/>
</dbReference>
<evidence type="ECO:0000313" key="6">
    <source>
        <dbReference type="Proteomes" id="UP000182360"/>
    </source>
</evidence>
<dbReference type="SUPFAM" id="SSF56784">
    <property type="entry name" value="HAD-like"/>
    <property type="match status" value="1"/>
</dbReference>
<dbReference type="EMBL" id="FOFU01000003">
    <property type="protein sequence ID" value="SEQ25512.1"/>
    <property type="molecule type" value="Genomic_DNA"/>
</dbReference>
<dbReference type="PANTHER" id="PTHR43434:SF1">
    <property type="entry name" value="PHOSPHOGLYCOLATE PHOSPHATASE"/>
    <property type="match status" value="1"/>
</dbReference>